<evidence type="ECO:0000313" key="4">
    <source>
        <dbReference type="EMBL" id="MDW0109813.1"/>
    </source>
</evidence>
<protein>
    <submittedName>
        <fullName evidence="4">Glycosyl hydrolase family 8</fullName>
    </submittedName>
</protein>
<comment type="caution">
    <text evidence="4">The sequence shown here is derived from an EMBL/GenBank/DDBJ whole genome shotgun (WGS) entry which is preliminary data.</text>
</comment>
<dbReference type="Gene3D" id="1.50.10.10">
    <property type="match status" value="1"/>
</dbReference>
<dbReference type="GO" id="GO:0016787">
    <property type="term" value="F:hydrolase activity"/>
    <property type="evidence" value="ECO:0007669"/>
    <property type="project" value="UniProtKB-KW"/>
</dbReference>
<dbReference type="Pfam" id="PF01270">
    <property type="entry name" value="Glyco_hydro_8"/>
    <property type="match status" value="1"/>
</dbReference>
<dbReference type="EMBL" id="JAUBDH010000003">
    <property type="protein sequence ID" value="MDW0109813.1"/>
    <property type="molecule type" value="Genomic_DNA"/>
</dbReference>
<dbReference type="InterPro" id="IPR008928">
    <property type="entry name" value="6-hairpin_glycosidase_sf"/>
</dbReference>
<gene>
    <name evidence="4" type="ORF">QT716_07050</name>
</gene>
<organism evidence="4 5">
    <name type="scientific">Sporosarcina aquimarina</name>
    <dbReference type="NCBI Taxonomy" id="114975"/>
    <lineage>
        <taxon>Bacteria</taxon>
        <taxon>Bacillati</taxon>
        <taxon>Bacillota</taxon>
        <taxon>Bacilli</taxon>
        <taxon>Bacillales</taxon>
        <taxon>Caryophanaceae</taxon>
        <taxon>Sporosarcina</taxon>
    </lineage>
</organism>
<name>A0ABU4FYL4_9BACL</name>
<evidence type="ECO:0000313" key="5">
    <source>
        <dbReference type="Proteomes" id="UP001280629"/>
    </source>
</evidence>
<proteinExistence type="inferred from homology"/>
<evidence type="ECO:0000256" key="1">
    <source>
        <dbReference type="ARBA" id="ARBA00009209"/>
    </source>
</evidence>
<keyword evidence="5" id="KW-1185">Reference proteome</keyword>
<comment type="similarity">
    <text evidence="1">Belongs to the glycosyl hydrolase 8 (cellulase D) family.</text>
</comment>
<evidence type="ECO:0000256" key="3">
    <source>
        <dbReference type="ARBA" id="ARBA00023295"/>
    </source>
</evidence>
<evidence type="ECO:0000256" key="2">
    <source>
        <dbReference type="ARBA" id="ARBA00022801"/>
    </source>
</evidence>
<keyword evidence="3" id="KW-0326">Glycosidase</keyword>
<reference evidence="4 5" key="1">
    <citation type="submission" date="2023-06" db="EMBL/GenBank/DDBJ databases">
        <title>Sporosarcina sp. nov., isolated from Korean traditional fermented seafood 'Jeotgal'.</title>
        <authorList>
            <person name="Yang A.-I."/>
            <person name="Shin N.-R."/>
        </authorList>
    </citation>
    <scope>NUCLEOTIDE SEQUENCE [LARGE SCALE GENOMIC DNA]</scope>
    <source>
        <strain evidence="4 5">KCTC3840</strain>
    </source>
</reference>
<dbReference type="SUPFAM" id="SSF48208">
    <property type="entry name" value="Six-hairpin glycosidases"/>
    <property type="match status" value="1"/>
</dbReference>
<sequence>MYRKNRLVLILMIVLLIGMGMGIGYKGRDVQIEQEVQVENRLSAEQFMVNHLIKRDGRIRTNLSTRKNEYLSETVGLWMDYLLIKDDPKKFKQQVRVLEKNFLTKEYLVVWELKKAKAANSNASIDDLRIMNALFEAGEKWNEPRYTTLAQRMANALKTYQLNNQYVVDYIDLKSKAQGSVITLSYIIPQAFDRLKQRNSISEGIYNNTFQLLTEMPHSSKGFFPKSFDVERKHFSYDKKVNLIDQYYIGYHRAQWNGDVTELLTFTKREMAKPNGRLYGVYDSKLGKPLVDYEAPSIYALAILMCLELEEVELARQLFVHMKALQQNDDTKRYYGGYIDLPTFDTHAFDNLLAMIAERIGAHENVF</sequence>
<keyword evidence="2 4" id="KW-0378">Hydrolase</keyword>
<dbReference type="InterPro" id="IPR012341">
    <property type="entry name" value="6hp_glycosidase-like_sf"/>
</dbReference>
<dbReference type="RefSeq" id="WP_317935355.1">
    <property type="nucleotide sequence ID" value="NZ_JAUBDH010000003.1"/>
</dbReference>
<dbReference type="InterPro" id="IPR002037">
    <property type="entry name" value="Glyco_hydro_8"/>
</dbReference>
<dbReference type="Proteomes" id="UP001280629">
    <property type="component" value="Unassembled WGS sequence"/>
</dbReference>
<accession>A0ABU4FYL4</accession>